<dbReference type="OrthoDB" id="67297at2"/>
<evidence type="ECO:0000256" key="4">
    <source>
        <dbReference type="ARBA" id="ARBA00014614"/>
    </source>
</evidence>
<dbReference type="eggNOG" id="COG3236">
    <property type="taxonomic scope" value="Bacteria"/>
</dbReference>
<evidence type="ECO:0000256" key="6">
    <source>
        <dbReference type="ARBA" id="ARBA00045377"/>
    </source>
</evidence>
<sequence length="203" mass="23042">MSYRLYPLQNTLSFRKTTEKWGGLSNMAKGYPLLINGLPIQSSEILYQACRYPDYPDIQKAIITQGNPYEAKQTARSFESKTRAGWDKNRISIMKWCVCVKLCQNWDAFFALLDSTGDHFIVEHSEKDQFWGASKDPEGNYYGMNVLGRILMDVREVARKKGADGFATIPSLSLEKFFLLGERIKDVTFVEPTPGAGQSLSLF</sequence>
<evidence type="ECO:0000256" key="5">
    <source>
        <dbReference type="ARBA" id="ARBA00032343"/>
    </source>
</evidence>
<dbReference type="Pfam" id="PF08719">
    <property type="entry name" value="NADAR"/>
    <property type="match status" value="1"/>
</dbReference>
<evidence type="ECO:0000256" key="1">
    <source>
        <dbReference type="ARBA" id="ARBA00000022"/>
    </source>
</evidence>
<gene>
    <name evidence="8" type="ordered locus">EAE_21165</name>
</gene>
<comment type="function">
    <text evidence="6">Catalyzes the hydrolysis of the N-glycosidic bond in the first two intermediates of riboflavin biosynthesis, which are highly reactive metabolites, yielding relatively innocuous products. Thus, can divert a surplus of harmful intermediates into relatively harmless products and pre-empt the damage these intermediates would otherwise do. Helps maintain flavin levels. May act on other substrates in vivo. Has no activity against GTP, nucleoside monophosphates or ADP-ribose. Is Required for swarming motility.</text>
</comment>
<feature type="domain" description="NADAR" evidence="7">
    <location>
        <begin position="14"/>
        <end position="156"/>
    </location>
</feature>
<dbReference type="AlphaFoldDB" id="A0A0H3FTR5"/>
<dbReference type="InterPro" id="IPR012816">
    <property type="entry name" value="NADAR"/>
</dbReference>
<dbReference type="EMBL" id="CP002824">
    <property type="protein sequence ID" value="AEG99138.1"/>
    <property type="molecule type" value="Genomic_DNA"/>
</dbReference>
<evidence type="ECO:0000313" key="8">
    <source>
        <dbReference type="EMBL" id="AEG99138.1"/>
    </source>
</evidence>
<comment type="similarity">
    <text evidence="3">Belongs to the YbiA family.</text>
</comment>
<dbReference type="Proteomes" id="UP000008881">
    <property type="component" value="Chromosome"/>
</dbReference>
<accession>A0A0H3FTR5</accession>
<evidence type="ECO:0000256" key="2">
    <source>
        <dbReference type="ARBA" id="ARBA00000751"/>
    </source>
</evidence>
<dbReference type="SUPFAM" id="SSF143990">
    <property type="entry name" value="YbiA-like"/>
    <property type="match status" value="1"/>
</dbReference>
<dbReference type="GeneID" id="93312409"/>
<reference evidence="8 9" key="1">
    <citation type="journal article" date="2012" name="J. Bacteriol.">
        <title>Complete genome sequence of Enterobacter aerogenes KCTC 2190.</title>
        <authorList>
            <person name="Shin S.H."/>
            <person name="Kim S."/>
            <person name="Kim J.Y."/>
            <person name="Lee S."/>
            <person name="Um Y."/>
            <person name="Oh M.K."/>
            <person name="Kim Y.R."/>
            <person name="Lee J."/>
            <person name="Yang K.S."/>
        </authorList>
    </citation>
    <scope>NUCLEOTIDE SEQUENCE [LARGE SCALE GENOMIC DNA]</scope>
    <source>
        <strain evidence="8 9">KCTC 2190</strain>
    </source>
</reference>
<organism evidence="8 9">
    <name type="scientific">Klebsiella aerogenes (strain ATCC 13048 / DSM 30053 / CCUG 1429 / JCM 1235 / KCTC 2190 / NBRC 13534 / NCIMB 10102 / NCTC 10006 / CDC 819-56)</name>
    <name type="common">Enterobacter aerogenes</name>
    <dbReference type="NCBI Taxonomy" id="1028307"/>
    <lineage>
        <taxon>Bacteria</taxon>
        <taxon>Pseudomonadati</taxon>
        <taxon>Pseudomonadota</taxon>
        <taxon>Gammaproteobacteria</taxon>
        <taxon>Enterobacterales</taxon>
        <taxon>Enterobacteriaceae</taxon>
        <taxon>Klebsiella/Raoultella group</taxon>
        <taxon>Klebsiella</taxon>
    </lineage>
</organism>
<dbReference type="KEGG" id="eae:EAE_21165"/>
<dbReference type="HOGENOM" id="CLU_084247_3_0_6"/>
<protein>
    <recommendedName>
        <fullName evidence="4">N-glycosidase YbiA</fullName>
    </recommendedName>
    <alternativeName>
        <fullName evidence="5">Riboflavin biosynthesis intermediates N-glycosidase</fullName>
    </alternativeName>
</protein>
<dbReference type="Gene3D" id="1.10.357.40">
    <property type="entry name" value="YbiA-like"/>
    <property type="match status" value="1"/>
</dbReference>
<evidence type="ECO:0000259" key="7">
    <source>
        <dbReference type="Pfam" id="PF08719"/>
    </source>
</evidence>
<keyword evidence="9" id="KW-1185">Reference proteome</keyword>
<dbReference type="InterPro" id="IPR037238">
    <property type="entry name" value="YbiA-like_sf"/>
</dbReference>
<proteinExistence type="inferred from homology"/>
<dbReference type="CDD" id="cd15457">
    <property type="entry name" value="NADAR"/>
    <property type="match status" value="1"/>
</dbReference>
<comment type="catalytic activity">
    <reaction evidence="1">
        <text>5-amino-6-(5-phospho-D-ribosylamino)uracil + H2O = 5,6-diaminouracil + D-ribose 5-phosphate</text>
        <dbReference type="Rhea" id="RHEA:55020"/>
        <dbReference type="ChEBI" id="CHEBI:15377"/>
        <dbReference type="ChEBI" id="CHEBI:46252"/>
        <dbReference type="ChEBI" id="CHEBI:58453"/>
        <dbReference type="ChEBI" id="CHEBI:78346"/>
    </reaction>
</comment>
<comment type="catalytic activity">
    <reaction evidence="2">
        <text>2,5-diamino-6-hydroxy-4-(5-phosphoribosylamino)-pyrimidine + H2O = 2,5,6-triamino-4-hydroxypyrimidine + D-ribose 5-phosphate</text>
        <dbReference type="Rhea" id="RHEA:23436"/>
        <dbReference type="ChEBI" id="CHEBI:15377"/>
        <dbReference type="ChEBI" id="CHEBI:58614"/>
        <dbReference type="ChEBI" id="CHEBI:78346"/>
        <dbReference type="ChEBI" id="CHEBI:137796"/>
    </reaction>
</comment>
<evidence type="ECO:0000256" key="3">
    <source>
        <dbReference type="ARBA" id="ARBA00008508"/>
    </source>
</evidence>
<evidence type="ECO:0000313" key="9">
    <source>
        <dbReference type="Proteomes" id="UP000008881"/>
    </source>
</evidence>
<dbReference type="RefSeq" id="WP_015705714.1">
    <property type="nucleotide sequence ID" value="NC_015663.1"/>
</dbReference>
<name>A0A0H3FTR5_KLEAK</name>